<dbReference type="AlphaFoldDB" id="A0AAW0P0Q5"/>
<comment type="cofactor">
    <cofactor evidence="2">
        <name>Mg(2+)</name>
        <dbReference type="ChEBI" id="CHEBI:18420"/>
    </cofactor>
</comment>
<evidence type="ECO:0000256" key="8">
    <source>
        <dbReference type="ARBA" id="ARBA00022842"/>
    </source>
</evidence>
<keyword evidence="14" id="KW-1133">Transmembrane helix</keyword>
<evidence type="ECO:0000256" key="10">
    <source>
        <dbReference type="ARBA" id="ARBA00023002"/>
    </source>
</evidence>
<dbReference type="SMART" id="SM01190">
    <property type="entry name" value="EMP24_GP25L"/>
    <property type="match status" value="1"/>
</dbReference>
<dbReference type="PANTHER" id="PTHR11822">
    <property type="entry name" value="NADP-SPECIFIC ISOCITRATE DEHYDROGENASE"/>
    <property type="match status" value="1"/>
</dbReference>
<keyword evidence="11" id="KW-0464">Manganese</keyword>
<evidence type="ECO:0000259" key="16">
    <source>
        <dbReference type="PROSITE" id="PS50866"/>
    </source>
</evidence>
<dbReference type="SMART" id="SM01329">
    <property type="entry name" value="Iso_dh"/>
    <property type="match status" value="1"/>
</dbReference>
<evidence type="ECO:0000313" key="17">
    <source>
        <dbReference type="EMBL" id="KAK7913640.1"/>
    </source>
</evidence>
<feature type="transmembrane region" description="Helical" evidence="14">
    <location>
        <begin position="170"/>
        <end position="192"/>
    </location>
</feature>
<evidence type="ECO:0000256" key="2">
    <source>
        <dbReference type="ARBA" id="ARBA00001946"/>
    </source>
</evidence>
<feature type="signal peptide" evidence="15">
    <location>
        <begin position="1"/>
        <end position="18"/>
    </location>
</feature>
<dbReference type="GO" id="GO:0000287">
    <property type="term" value="F:magnesium ion binding"/>
    <property type="evidence" value="ECO:0007669"/>
    <property type="project" value="InterPro"/>
</dbReference>
<comment type="cofactor">
    <cofactor evidence="1">
        <name>Mn(2+)</name>
        <dbReference type="ChEBI" id="CHEBI:29035"/>
    </cofactor>
</comment>
<dbReference type="Gene3D" id="3.40.718.10">
    <property type="entry name" value="Isopropylmalate Dehydrogenase"/>
    <property type="match status" value="1"/>
</dbReference>
<dbReference type="InterPro" id="IPR009038">
    <property type="entry name" value="GOLD_dom"/>
</dbReference>
<evidence type="ECO:0000256" key="7">
    <source>
        <dbReference type="ARBA" id="ARBA00022723"/>
    </source>
</evidence>
<name>A0AAW0P0Q5_9GOBI</name>
<dbReference type="GO" id="GO:0006097">
    <property type="term" value="P:glyoxylate cycle"/>
    <property type="evidence" value="ECO:0007669"/>
    <property type="project" value="UniProtKB-KW"/>
</dbReference>
<dbReference type="NCBIfam" id="NF006156">
    <property type="entry name" value="PRK08299.1"/>
    <property type="match status" value="1"/>
</dbReference>
<comment type="similarity">
    <text evidence="3">Belongs to the isocitrate and isopropylmalate dehydrogenases family.</text>
</comment>
<feature type="domain" description="GOLD" evidence="16">
    <location>
        <begin position="30"/>
        <end position="112"/>
    </location>
</feature>
<dbReference type="Pfam" id="PF01105">
    <property type="entry name" value="EMP24_GP25L"/>
    <property type="match status" value="1"/>
</dbReference>
<dbReference type="GO" id="GO:0005739">
    <property type="term" value="C:mitochondrion"/>
    <property type="evidence" value="ECO:0007669"/>
    <property type="project" value="TreeGrafter"/>
</dbReference>
<dbReference type="InterPro" id="IPR036598">
    <property type="entry name" value="GOLD_dom_sf"/>
</dbReference>
<evidence type="ECO:0000256" key="3">
    <source>
        <dbReference type="ARBA" id="ARBA00007769"/>
    </source>
</evidence>
<evidence type="ECO:0000256" key="6">
    <source>
        <dbReference type="ARBA" id="ARBA00022532"/>
    </source>
</evidence>
<dbReference type="SUPFAM" id="SSF53659">
    <property type="entry name" value="Isocitrate/Isopropylmalate dehydrogenase-like"/>
    <property type="match status" value="1"/>
</dbReference>
<dbReference type="NCBIfam" id="TIGR00127">
    <property type="entry name" value="nadp_idh_euk"/>
    <property type="match status" value="1"/>
</dbReference>
<keyword evidence="9" id="KW-0521">NADP</keyword>
<dbReference type="PROSITE" id="PS00470">
    <property type="entry name" value="IDH_IMDH"/>
    <property type="match status" value="1"/>
</dbReference>
<feature type="chain" id="PRO_5043810623" description="isocitrate dehydrogenase (NADP(+))" evidence="15">
    <location>
        <begin position="19"/>
        <end position="654"/>
    </location>
</feature>
<dbReference type="Pfam" id="PF00180">
    <property type="entry name" value="Iso_dh"/>
    <property type="match status" value="1"/>
</dbReference>
<organism evidence="17 18">
    <name type="scientific">Mugilogobius chulae</name>
    <name type="common">yellowstripe goby</name>
    <dbReference type="NCBI Taxonomy" id="88201"/>
    <lineage>
        <taxon>Eukaryota</taxon>
        <taxon>Metazoa</taxon>
        <taxon>Chordata</taxon>
        <taxon>Craniata</taxon>
        <taxon>Vertebrata</taxon>
        <taxon>Euteleostomi</taxon>
        <taxon>Actinopterygii</taxon>
        <taxon>Neopterygii</taxon>
        <taxon>Teleostei</taxon>
        <taxon>Neoteleostei</taxon>
        <taxon>Acanthomorphata</taxon>
        <taxon>Gobiaria</taxon>
        <taxon>Gobiiformes</taxon>
        <taxon>Gobioidei</taxon>
        <taxon>Gobiidae</taxon>
        <taxon>Gobionellinae</taxon>
        <taxon>Mugilogobius</taxon>
    </lineage>
</organism>
<keyword evidence="8" id="KW-0460">Magnesium</keyword>
<protein>
    <recommendedName>
        <fullName evidence="4">isocitrate dehydrogenase (NADP(+))</fullName>
        <ecNumber evidence="4">1.1.1.42</ecNumber>
    </recommendedName>
    <alternativeName>
        <fullName evidence="12">NADP(+)-specific ICDH</fullName>
    </alternativeName>
    <alternativeName>
        <fullName evidence="13">Oxalosuccinate decarboxylase</fullName>
    </alternativeName>
</protein>
<keyword evidence="14" id="KW-0472">Membrane</keyword>
<dbReference type="Proteomes" id="UP001460270">
    <property type="component" value="Unassembled WGS sequence"/>
</dbReference>
<dbReference type="FunFam" id="3.40.718.10:FF:000002">
    <property type="entry name" value="Isocitrate dehydrogenase [NADP]"/>
    <property type="match status" value="1"/>
</dbReference>
<evidence type="ECO:0000256" key="11">
    <source>
        <dbReference type="ARBA" id="ARBA00023211"/>
    </source>
</evidence>
<dbReference type="SUPFAM" id="SSF101576">
    <property type="entry name" value="Supernatant protein factor (SPF), C-terminal domain"/>
    <property type="match status" value="1"/>
</dbReference>
<keyword evidence="14" id="KW-0812">Transmembrane</keyword>
<accession>A0AAW0P0Q5</accession>
<evidence type="ECO:0000256" key="12">
    <source>
        <dbReference type="ARBA" id="ARBA00029990"/>
    </source>
</evidence>
<dbReference type="PANTHER" id="PTHR11822:SF21">
    <property type="entry name" value="ISOCITRATE DEHYDROGENASE [NADP], MITOCHONDRIAL"/>
    <property type="match status" value="1"/>
</dbReference>
<evidence type="ECO:0000256" key="4">
    <source>
        <dbReference type="ARBA" id="ARBA00013013"/>
    </source>
</evidence>
<reference evidence="18" key="1">
    <citation type="submission" date="2024-04" db="EMBL/GenBank/DDBJ databases">
        <title>Salinicola lusitanus LLJ914,a marine bacterium isolated from the Okinawa Trough.</title>
        <authorList>
            <person name="Li J."/>
        </authorList>
    </citation>
    <scope>NUCLEOTIDE SEQUENCE [LARGE SCALE GENOMIC DNA]</scope>
</reference>
<keyword evidence="18" id="KW-1185">Reference proteome</keyword>
<evidence type="ECO:0000313" key="18">
    <source>
        <dbReference type="Proteomes" id="UP001460270"/>
    </source>
</evidence>
<dbReference type="InterPro" id="IPR019818">
    <property type="entry name" value="IsoCit/isopropylmalate_DH_CS"/>
</dbReference>
<dbReference type="GO" id="GO:0004450">
    <property type="term" value="F:isocitrate dehydrogenase (NADP+) activity"/>
    <property type="evidence" value="ECO:0007669"/>
    <property type="project" value="UniProtKB-EC"/>
</dbReference>
<dbReference type="EC" id="1.1.1.42" evidence="4"/>
<evidence type="ECO:0000256" key="5">
    <source>
        <dbReference type="ARBA" id="ARBA00022435"/>
    </source>
</evidence>
<keyword evidence="7" id="KW-0479">Metal-binding</keyword>
<proteinExistence type="inferred from homology"/>
<dbReference type="PROSITE" id="PS50866">
    <property type="entry name" value="GOLD"/>
    <property type="match status" value="1"/>
</dbReference>
<keyword evidence="15" id="KW-0732">Signal</keyword>
<dbReference type="InterPro" id="IPR024084">
    <property type="entry name" value="IsoPropMal-DH-like_dom"/>
</dbReference>
<evidence type="ECO:0000256" key="15">
    <source>
        <dbReference type="SAM" id="SignalP"/>
    </source>
</evidence>
<keyword evidence="10" id="KW-0560">Oxidoreductase</keyword>
<gene>
    <name evidence="17" type="ORF">WMY93_013851</name>
</gene>
<keyword evidence="6" id="KW-0816">Tricarboxylic acid cycle</keyword>
<evidence type="ECO:0000256" key="14">
    <source>
        <dbReference type="SAM" id="Phobius"/>
    </source>
</evidence>
<dbReference type="EMBL" id="JBBPFD010000009">
    <property type="protein sequence ID" value="KAK7913640.1"/>
    <property type="molecule type" value="Genomic_DNA"/>
</dbReference>
<dbReference type="GO" id="GO:0051287">
    <property type="term" value="F:NAD binding"/>
    <property type="evidence" value="ECO:0007669"/>
    <property type="project" value="InterPro"/>
</dbReference>
<dbReference type="GO" id="GO:0006739">
    <property type="term" value="P:NADP+ metabolic process"/>
    <property type="evidence" value="ECO:0007669"/>
    <property type="project" value="TreeGrafter"/>
</dbReference>
<keyword evidence="5" id="KW-0329">Glyoxylate bypass</keyword>
<dbReference type="InterPro" id="IPR004790">
    <property type="entry name" value="Isocitrate_DH_NADP"/>
</dbReference>
<evidence type="ECO:0000256" key="13">
    <source>
        <dbReference type="ARBA" id="ARBA00031098"/>
    </source>
</evidence>
<comment type="caution">
    <text evidence="17">The sequence shown here is derived from an EMBL/GenBank/DDBJ whole genome shotgun (WGS) entry which is preliminary data.</text>
</comment>
<evidence type="ECO:0000256" key="9">
    <source>
        <dbReference type="ARBA" id="ARBA00022857"/>
    </source>
</evidence>
<evidence type="ECO:0000256" key="1">
    <source>
        <dbReference type="ARBA" id="ARBA00001936"/>
    </source>
</evidence>
<dbReference type="GO" id="GO:0006099">
    <property type="term" value="P:tricarboxylic acid cycle"/>
    <property type="evidence" value="ECO:0007669"/>
    <property type="project" value="UniProtKB-KW"/>
</dbReference>
<sequence>MLSLRLICLFLHVLFVFGTELTFELPDNEKQCFYEESESGVKLELDYQVIAGGNYDVDCFVTDPQDNLLYNEKKRQYDSFSHTTTMKGIYKVCFSNEFSTFSHKIVYLDFRKGDEQPLLPGMTQSTTLTQLESSCASIHEVLKVVTESQTWARLREAHDRMRAEQLFERVTYWSIGETVLLFVIGIGQVMMLKSFFSEKKGSVAATLTHVTRAVSARLSQNPTVFGPATGCYYGLSQRRNYGTKRIKVDNPVVEMDGDEMTRIIWSFIKDKLILPNVDVELLYFDLGLPYRDQTNDQVTVDSALATLKHNVAVKCATITPDEDRVEEFRLKKMWKSPNGTIRNILGGTVFREPILCKNIPRLVPGWTQPITIGRHAFGDQYRATDFVVNKPGKFRIVFSPSDGSQPKEWDVFDFPSGGCGMGMYNTDDSISGFAHSCFQYSIQKRWPLYLSTKNTILKAYDGHFKDIFEEIFEKYYKEKFDKLNIWYEHRLIDDMVAQVLKSSGGFVWACKNYDGDVQSDILAQGFGSLGLMTSVLVCPDGKTIEAEAAHGTVTRHYREHQRGRPTSTNPIASIFAWTRGLEHRGKLDGNTNLIKFTQTLERVCIETVENGVMTKDLAGCIHGLANCKINEHYVNTSDFLDTIKTNLDNCLEKN</sequence>
<dbReference type="GO" id="GO:0006102">
    <property type="term" value="P:isocitrate metabolic process"/>
    <property type="evidence" value="ECO:0007669"/>
    <property type="project" value="InterPro"/>
</dbReference>